<dbReference type="InterPro" id="IPR000878">
    <property type="entry name" value="4pyrrol_Mease"/>
</dbReference>
<evidence type="ECO:0000259" key="8">
    <source>
        <dbReference type="Pfam" id="PF02602"/>
    </source>
</evidence>
<gene>
    <name evidence="9" type="primary">cobA</name>
    <name evidence="9" type="ORF">LIZ65_06320</name>
</gene>
<dbReference type="InterPro" id="IPR006366">
    <property type="entry name" value="CobA/CysG_C"/>
</dbReference>
<dbReference type="PANTHER" id="PTHR45790">
    <property type="entry name" value="SIROHEME SYNTHASE-RELATED"/>
    <property type="match status" value="1"/>
</dbReference>
<dbReference type="Pfam" id="PF00590">
    <property type="entry name" value="TP_methylase"/>
    <property type="match status" value="1"/>
</dbReference>
<name>A0ABS8DER4_9FIRM</name>
<evidence type="ECO:0000313" key="10">
    <source>
        <dbReference type="Proteomes" id="UP001299546"/>
    </source>
</evidence>
<evidence type="ECO:0000256" key="1">
    <source>
        <dbReference type="ARBA" id="ARBA00012162"/>
    </source>
</evidence>
<evidence type="ECO:0000259" key="7">
    <source>
        <dbReference type="Pfam" id="PF00590"/>
    </source>
</evidence>
<sequence length="518" mass="55534">MENREKGKVWIAGAGPGDAGLLTVKVRTLLDRADVIVYDALVSVEILSLIPPETELIYVGKRAGYHPVPQTEINEILLRQAKRGKEVLRLKGGDPFVFGRGGEEVELLVEHGIPFEIVPGVTSASAVPAYAGIPLTHRDFTSSFHVITGHPRKDGTSRIDYSTLVKTKGTLVFLMGVTSLESIMEGLMQAGMAQDTPAAVLEKGTLAGQRRIVSTVSGLAGKASESGIGMPAIIIVGKVCALAEGFHWAEDRCLGGRQILVTRPRQASSSLADKLRFYGAQVIELPSIRTQMISPNPLLKEALEALGKSREEWLVFTSPAGVLDFFRQLREQKMDIRSIFAGSWQVKIGAIGSATARELESHGIQADMVPSVFCAKALGEGIAQTAQAGSHVTVLRAAEGSEELIPPLLAAGLTVADVPLYETVYETHEQVREKIQDLFVAGAIDAVTFTSASTVKGFVQGVGLSDYRHVTAVCIGEQTAKEAARYGMRVLVSREASIDSMIQTVMEEFGCCGIHANG</sequence>
<dbReference type="InterPro" id="IPR003043">
    <property type="entry name" value="Uropor_MeTrfase_CS"/>
</dbReference>
<comment type="caution">
    <text evidence="9">The sequence shown here is derived from an EMBL/GenBank/DDBJ whole genome shotgun (WGS) entry which is preliminary data.</text>
</comment>
<dbReference type="EMBL" id="JAJCIS010000002">
    <property type="protein sequence ID" value="MCB7386898.1"/>
    <property type="molecule type" value="Genomic_DNA"/>
</dbReference>
<dbReference type="InterPro" id="IPR050161">
    <property type="entry name" value="Siro_Cobalamin_biosynth"/>
</dbReference>
<dbReference type="EC" id="2.1.1.107" evidence="1"/>
<keyword evidence="4" id="KW-0949">S-adenosyl-L-methionine</keyword>
<comment type="similarity">
    <text evidence="6">Belongs to the precorrin methyltransferase family.</text>
</comment>
<dbReference type="Proteomes" id="UP001299546">
    <property type="component" value="Unassembled WGS sequence"/>
</dbReference>
<feature type="domain" description="Tetrapyrrole biosynthesis uroporphyrinogen III synthase" evidence="8">
    <location>
        <begin position="270"/>
        <end position="503"/>
    </location>
</feature>
<keyword evidence="5" id="KW-0627">Porphyrin biosynthesis</keyword>
<dbReference type="GO" id="GO:0004851">
    <property type="term" value="F:uroporphyrin-III C-methyltransferase activity"/>
    <property type="evidence" value="ECO:0007669"/>
    <property type="project" value="UniProtKB-EC"/>
</dbReference>
<dbReference type="SUPFAM" id="SSF69618">
    <property type="entry name" value="HemD-like"/>
    <property type="match status" value="1"/>
</dbReference>
<proteinExistence type="inferred from homology"/>
<dbReference type="RefSeq" id="WP_066736095.1">
    <property type="nucleotide sequence ID" value="NZ_JAJCIQ010000002.1"/>
</dbReference>
<dbReference type="InterPro" id="IPR003754">
    <property type="entry name" value="4pyrrol_synth_uPrphyn_synth"/>
</dbReference>
<dbReference type="CDD" id="cd06578">
    <property type="entry name" value="HemD"/>
    <property type="match status" value="1"/>
</dbReference>
<reference evidence="9 10" key="1">
    <citation type="submission" date="2021-10" db="EMBL/GenBank/DDBJ databases">
        <title>Collection of gut derived symbiotic bacterial strains cultured from healthy donors.</title>
        <authorList>
            <person name="Lin H."/>
            <person name="Littmann E."/>
            <person name="Kohout C."/>
            <person name="Pamer E.G."/>
        </authorList>
    </citation>
    <scope>NUCLEOTIDE SEQUENCE [LARGE SCALE GENOMIC DNA]</scope>
    <source>
        <strain evidence="9 10">DFI.1.165</strain>
    </source>
</reference>
<dbReference type="Gene3D" id="3.40.50.10090">
    <property type="match status" value="2"/>
</dbReference>
<dbReference type="PANTHER" id="PTHR45790:SF3">
    <property type="entry name" value="S-ADENOSYL-L-METHIONINE-DEPENDENT UROPORPHYRINOGEN III METHYLTRANSFERASE, CHLOROPLASTIC"/>
    <property type="match status" value="1"/>
</dbReference>
<evidence type="ECO:0000256" key="3">
    <source>
        <dbReference type="ARBA" id="ARBA00022679"/>
    </source>
</evidence>
<protein>
    <recommendedName>
        <fullName evidence="1">uroporphyrinogen-III C-methyltransferase</fullName>
        <ecNumber evidence="1">2.1.1.107</ecNumber>
    </recommendedName>
</protein>
<keyword evidence="2 6" id="KW-0489">Methyltransferase</keyword>
<accession>A0ABS8DER4</accession>
<dbReference type="InterPro" id="IPR014777">
    <property type="entry name" value="4pyrrole_Mease_sub1"/>
</dbReference>
<dbReference type="NCBIfam" id="NF004790">
    <property type="entry name" value="PRK06136.1"/>
    <property type="match status" value="1"/>
</dbReference>
<dbReference type="InterPro" id="IPR014776">
    <property type="entry name" value="4pyrrole_Mease_sub2"/>
</dbReference>
<dbReference type="Gene3D" id="3.30.950.10">
    <property type="entry name" value="Methyltransferase, Cobalt-precorrin-4 Transmethylase, Domain 2"/>
    <property type="match status" value="1"/>
</dbReference>
<feature type="domain" description="Tetrapyrrole methylase" evidence="7">
    <location>
        <begin position="8"/>
        <end position="219"/>
    </location>
</feature>
<evidence type="ECO:0000256" key="5">
    <source>
        <dbReference type="ARBA" id="ARBA00023244"/>
    </source>
</evidence>
<keyword evidence="10" id="KW-1185">Reference proteome</keyword>
<dbReference type="Pfam" id="PF02602">
    <property type="entry name" value="HEM4"/>
    <property type="match status" value="1"/>
</dbReference>
<dbReference type="CDD" id="cd11642">
    <property type="entry name" value="SUMT"/>
    <property type="match status" value="1"/>
</dbReference>
<dbReference type="SUPFAM" id="SSF53790">
    <property type="entry name" value="Tetrapyrrole methylase"/>
    <property type="match status" value="1"/>
</dbReference>
<dbReference type="PROSITE" id="PS00840">
    <property type="entry name" value="SUMT_2"/>
    <property type="match status" value="1"/>
</dbReference>
<evidence type="ECO:0000256" key="2">
    <source>
        <dbReference type="ARBA" id="ARBA00022603"/>
    </source>
</evidence>
<dbReference type="Gene3D" id="3.40.1010.10">
    <property type="entry name" value="Cobalt-precorrin-4 Transmethylase, Domain 1"/>
    <property type="match status" value="1"/>
</dbReference>
<dbReference type="InterPro" id="IPR036108">
    <property type="entry name" value="4pyrrol_syn_uPrphyn_synt_sf"/>
</dbReference>
<evidence type="ECO:0000313" key="9">
    <source>
        <dbReference type="EMBL" id="MCB7386898.1"/>
    </source>
</evidence>
<evidence type="ECO:0000256" key="6">
    <source>
        <dbReference type="RuleBase" id="RU003960"/>
    </source>
</evidence>
<evidence type="ECO:0000256" key="4">
    <source>
        <dbReference type="ARBA" id="ARBA00022691"/>
    </source>
</evidence>
<dbReference type="NCBIfam" id="TIGR01469">
    <property type="entry name" value="cobA_cysG_Cterm"/>
    <property type="match status" value="1"/>
</dbReference>
<dbReference type="GO" id="GO:0032259">
    <property type="term" value="P:methylation"/>
    <property type="evidence" value="ECO:0007669"/>
    <property type="project" value="UniProtKB-KW"/>
</dbReference>
<dbReference type="InterPro" id="IPR035996">
    <property type="entry name" value="4pyrrol_Methylase_sf"/>
</dbReference>
<keyword evidence="3 6" id="KW-0808">Transferase</keyword>
<organism evidence="9 10">
    <name type="scientific">Bariatricus massiliensis</name>
    <dbReference type="NCBI Taxonomy" id="1745713"/>
    <lineage>
        <taxon>Bacteria</taxon>
        <taxon>Bacillati</taxon>
        <taxon>Bacillota</taxon>
        <taxon>Clostridia</taxon>
        <taxon>Lachnospirales</taxon>
        <taxon>Lachnospiraceae</taxon>
        <taxon>Bariatricus</taxon>
    </lineage>
</organism>